<feature type="transmembrane region" description="Helical" evidence="1">
    <location>
        <begin position="53"/>
        <end position="78"/>
    </location>
</feature>
<sequence>METENNVSLAEKLRDGSLYERAPSSLHAQVRARLNEQHEKKRWFSLNWPMRSAGLLFAGGGITGICACALVFFSMMFFQRPGGTNGIEQEIVASHVRALMSARTMDVLSSDQHTVKPWFNGRIDYAPPVVDPQAQGFPLVGGRLDYVDHRPVAVMIYHYLKHPIDLYVFPDTAGHAAVPAAMTTETSEGYSLIKWRQNGMVFWAITDASPVYLKRFADAVVAGLQ</sequence>
<reference evidence="2 3" key="1">
    <citation type="submission" date="2017-03" db="EMBL/GenBank/DDBJ databases">
        <title>Genome analysis of strain PAMC 26577.</title>
        <authorList>
            <person name="Oh H.-M."/>
            <person name="Yang J.-A."/>
        </authorList>
    </citation>
    <scope>NUCLEOTIDE SEQUENCE [LARGE SCALE GENOMIC DNA]</scope>
    <source>
        <strain evidence="2 3">PAMC 26577</strain>
    </source>
</reference>
<evidence type="ECO:0000256" key="1">
    <source>
        <dbReference type="SAM" id="Phobius"/>
    </source>
</evidence>
<gene>
    <name evidence="2" type="ORF">PAMC26577_14710</name>
</gene>
<keyword evidence="1 2" id="KW-0812">Transmembrane</keyword>
<keyword evidence="1" id="KW-0472">Membrane</keyword>
<organism evidence="2 3">
    <name type="scientific">Caballeronia sordidicola</name>
    <name type="common">Burkholderia sordidicola</name>
    <dbReference type="NCBI Taxonomy" id="196367"/>
    <lineage>
        <taxon>Bacteria</taxon>
        <taxon>Pseudomonadati</taxon>
        <taxon>Pseudomonadota</taxon>
        <taxon>Betaproteobacteria</taxon>
        <taxon>Burkholderiales</taxon>
        <taxon>Burkholderiaceae</taxon>
        <taxon>Caballeronia</taxon>
    </lineage>
</organism>
<dbReference type="RefSeq" id="WP_062171063.1">
    <property type="nucleotide sequence ID" value="NZ_MSRG01000055.1"/>
</dbReference>
<keyword evidence="1" id="KW-1133">Transmembrane helix</keyword>
<evidence type="ECO:0000313" key="3">
    <source>
        <dbReference type="Proteomes" id="UP000195221"/>
    </source>
</evidence>
<accession>A0A242MT29</accession>
<comment type="caution">
    <text evidence="2">The sequence shown here is derived from an EMBL/GenBank/DDBJ whole genome shotgun (WGS) entry which is preliminary data.</text>
</comment>
<dbReference type="Proteomes" id="UP000195221">
    <property type="component" value="Unassembled WGS sequence"/>
</dbReference>
<name>A0A242MT29_CABSO</name>
<proteinExistence type="predicted"/>
<protein>
    <submittedName>
        <fullName evidence="2">Putative transmembrane protein</fullName>
    </submittedName>
</protein>
<dbReference type="EMBL" id="NBTZ01000060">
    <property type="protein sequence ID" value="OTP74545.1"/>
    <property type="molecule type" value="Genomic_DNA"/>
</dbReference>
<dbReference type="AlphaFoldDB" id="A0A242MT29"/>
<evidence type="ECO:0000313" key="2">
    <source>
        <dbReference type="EMBL" id="OTP74545.1"/>
    </source>
</evidence>